<comment type="similarity">
    <text evidence="1">Belongs to the enoyl-CoA hydratase/isomerase family.</text>
</comment>
<dbReference type="SUPFAM" id="SSF52096">
    <property type="entry name" value="ClpP/crotonase"/>
    <property type="match status" value="1"/>
</dbReference>
<evidence type="ECO:0000256" key="1">
    <source>
        <dbReference type="ARBA" id="ARBA00005254"/>
    </source>
</evidence>
<dbReference type="AlphaFoldDB" id="A0A934T0H9"/>
<keyword evidence="3" id="KW-1185">Reference proteome</keyword>
<dbReference type="Gene3D" id="1.10.12.10">
    <property type="entry name" value="Lyase 2-enoyl-coa Hydratase, Chain A, domain 2"/>
    <property type="match status" value="1"/>
</dbReference>
<proteinExistence type="inferred from homology"/>
<name>A0A934T0H9_9BURK</name>
<dbReference type="PANTHER" id="PTHR42964">
    <property type="entry name" value="ENOYL-COA HYDRATASE"/>
    <property type="match status" value="1"/>
</dbReference>
<organism evidence="2 3">
    <name type="scientific">Noviherbaspirillum pedocola</name>
    <dbReference type="NCBI Taxonomy" id="2801341"/>
    <lineage>
        <taxon>Bacteria</taxon>
        <taxon>Pseudomonadati</taxon>
        <taxon>Pseudomonadota</taxon>
        <taxon>Betaproteobacteria</taxon>
        <taxon>Burkholderiales</taxon>
        <taxon>Oxalobacteraceae</taxon>
        <taxon>Noviherbaspirillum</taxon>
    </lineage>
</organism>
<dbReference type="InterPro" id="IPR001753">
    <property type="entry name" value="Enoyl-CoA_hydra/iso"/>
</dbReference>
<dbReference type="GO" id="GO:0003824">
    <property type="term" value="F:catalytic activity"/>
    <property type="evidence" value="ECO:0007669"/>
    <property type="project" value="UniProtKB-ARBA"/>
</dbReference>
<dbReference type="Proteomes" id="UP000622890">
    <property type="component" value="Unassembled WGS sequence"/>
</dbReference>
<sequence length="283" mass="30536">MLPSLQPALAFFACEDPVDTTTIQIERQVHGDGTVCWLWMNRPEVHNAFDETLIAEMTAALLQIGNDSSVRVIVLAGRGKSFSAGADLNWMKRQGSASMAENLADAERLAELFRILSECPKPTIARVHGAAMGGGMGLAAACNICIASTQASFATSEVKLGIIPAVISPYVIRAIGERQAYRYFQTAERFHADRANVIGLAHEVVAPEQLDEMVSLLVAALLAGGPMAQAASTELIRAMANRPVTRELIGETADRIARLRATPEAKEGLTAFLEKRPPAWIRN</sequence>
<accession>A0A934T0H9</accession>
<protein>
    <submittedName>
        <fullName evidence="2">Enoyl-CoA hydratase/isomerase family protein</fullName>
    </submittedName>
</protein>
<dbReference type="Pfam" id="PF00378">
    <property type="entry name" value="ECH_1"/>
    <property type="match status" value="1"/>
</dbReference>
<dbReference type="InterPro" id="IPR051683">
    <property type="entry name" value="Enoyl-CoA_Hydratase/Isomerase"/>
</dbReference>
<comment type="caution">
    <text evidence="2">The sequence shown here is derived from an EMBL/GenBank/DDBJ whole genome shotgun (WGS) entry which is preliminary data.</text>
</comment>
<dbReference type="EMBL" id="JAEPBG010000042">
    <property type="protein sequence ID" value="MBK4739192.1"/>
    <property type="molecule type" value="Genomic_DNA"/>
</dbReference>
<dbReference type="PANTHER" id="PTHR42964:SF1">
    <property type="entry name" value="POLYKETIDE BIOSYNTHESIS ENOYL-COA HYDRATASE PKSH-RELATED"/>
    <property type="match status" value="1"/>
</dbReference>
<evidence type="ECO:0000313" key="2">
    <source>
        <dbReference type="EMBL" id="MBK4739192.1"/>
    </source>
</evidence>
<dbReference type="InterPro" id="IPR029045">
    <property type="entry name" value="ClpP/crotonase-like_dom_sf"/>
</dbReference>
<dbReference type="GO" id="GO:0008300">
    <property type="term" value="P:isoprenoid catabolic process"/>
    <property type="evidence" value="ECO:0007669"/>
    <property type="project" value="TreeGrafter"/>
</dbReference>
<dbReference type="CDD" id="cd06558">
    <property type="entry name" value="crotonase-like"/>
    <property type="match status" value="1"/>
</dbReference>
<reference evidence="2" key="1">
    <citation type="submission" date="2021-01" db="EMBL/GenBank/DDBJ databases">
        <title>Genome sequence of strain Noviherbaspirillum sp. DKR-6.</title>
        <authorList>
            <person name="Chaudhary D.K."/>
        </authorList>
    </citation>
    <scope>NUCLEOTIDE SEQUENCE</scope>
    <source>
        <strain evidence="2">DKR-6</strain>
    </source>
</reference>
<dbReference type="InterPro" id="IPR014748">
    <property type="entry name" value="Enoyl-CoA_hydra_C"/>
</dbReference>
<gene>
    <name evidence="2" type="ORF">JJB74_31750</name>
</gene>
<dbReference type="Gene3D" id="3.90.226.10">
    <property type="entry name" value="2-enoyl-CoA Hydratase, Chain A, domain 1"/>
    <property type="match status" value="1"/>
</dbReference>
<evidence type="ECO:0000313" key="3">
    <source>
        <dbReference type="Proteomes" id="UP000622890"/>
    </source>
</evidence>